<sequence length="251" mass="26932">MSNLTCKFFIAMKSVSVFKPEFNLIKSYFIAFLFLIASSDFANAQSVGINTLTPDPAAALDIQSTTGGLLMPRMTTVEMDALVNPPDGLMVYNTDLNNSMMFVQGTAFELYNRAATSALTIVSGIVPTGWLGLSAVTPTDLLGLDIYRFQLDLSDVKEMRVVANVTGLTLTLGSELNIALQYSTDNGATWSFLNSSSFGPGVSISANGLITTPWVEIDATAKQDVQLRIVGTSNSIISLQVGFGLLIAEMR</sequence>
<accession>A0A7X2ZXL5</accession>
<gene>
    <name evidence="1" type="ORF">D9O36_20635</name>
</gene>
<dbReference type="AlphaFoldDB" id="A0A7X2ZXL5"/>
<dbReference type="Proteomes" id="UP000540519">
    <property type="component" value="Unassembled WGS sequence"/>
</dbReference>
<organism evidence="1 2">
    <name type="scientific">Zobellia amurskyensis</name>
    <dbReference type="NCBI Taxonomy" id="248905"/>
    <lineage>
        <taxon>Bacteria</taxon>
        <taxon>Pseudomonadati</taxon>
        <taxon>Bacteroidota</taxon>
        <taxon>Flavobacteriia</taxon>
        <taxon>Flavobacteriales</taxon>
        <taxon>Flavobacteriaceae</taxon>
        <taxon>Zobellia</taxon>
    </lineage>
</organism>
<dbReference type="EMBL" id="RCNR01000080">
    <property type="protein sequence ID" value="MUH38263.1"/>
    <property type="molecule type" value="Genomic_DNA"/>
</dbReference>
<evidence type="ECO:0000313" key="1">
    <source>
        <dbReference type="EMBL" id="MUH38263.1"/>
    </source>
</evidence>
<proteinExistence type="predicted"/>
<evidence type="ECO:0000313" key="2">
    <source>
        <dbReference type="Proteomes" id="UP000540519"/>
    </source>
</evidence>
<comment type="caution">
    <text evidence="1">The sequence shown here is derived from an EMBL/GenBank/DDBJ whole genome shotgun (WGS) entry which is preliminary data.</text>
</comment>
<keyword evidence="2" id="KW-1185">Reference proteome</keyword>
<name>A0A7X2ZXL5_9FLAO</name>
<protein>
    <submittedName>
        <fullName evidence="1">Uncharacterized protein</fullName>
    </submittedName>
</protein>
<reference evidence="1 2" key="1">
    <citation type="journal article" date="2019" name="Mar. Drugs">
        <title>Comparative Genomics and CAZyme Genome Repertoires of Marine Zobellia amurskyensis KMM 3526(T) and Zobellia laminariae KMM 3676(T).</title>
        <authorList>
            <person name="Chernysheva N."/>
            <person name="Bystritskaya E."/>
            <person name="Stenkova A."/>
            <person name="Golovkin I."/>
            <person name="Nedashkovskaya O."/>
            <person name="Isaeva M."/>
        </authorList>
    </citation>
    <scope>NUCLEOTIDE SEQUENCE [LARGE SCALE GENOMIC DNA]</scope>
    <source>
        <strain evidence="1 2">KMM 3526</strain>
    </source>
</reference>